<dbReference type="Proteomes" id="UP000599074">
    <property type="component" value="Unassembled WGS sequence"/>
</dbReference>
<keyword evidence="3" id="KW-1185">Reference proteome</keyword>
<feature type="region of interest" description="Disordered" evidence="1">
    <location>
        <begin position="1"/>
        <end position="72"/>
    </location>
</feature>
<sequence length="119" mass="13112">MEPFRIMVSRTNPQAPVGVKERERATPVQIEAHHGDRFPTGDRRTEGRDYPRGSASPCPTFMTGHGRTLTVDPQETTKPVLTSRYTEISAACRTLTPSQPSRPPSDGIGHCRTTLEGPQ</sequence>
<proteinExistence type="predicted"/>
<feature type="compositionally biased region" description="Basic and acidic residues" evidence="1">
    <location>
        <begin position="19"/>
        <end position="51"/>
    </location>
</feature>
<reference evidence="2" key="1">
    <citation type="submission" date="2021-01" db="EMBL/GenBank/DDBJ databases">
        <title>Whole genome shotgun sequence of Planosporangium mesophilum NBRC 109066.</title>
        <authorList>
            <person name="Komaki H."/>
            <person name="Tamura T."/>
        </authorList>
    </citation>
    <scope>NUCLEOTIDE SEQUENCE</scope>
    <source>
        <strain evidence="2">NBRC 109066</strain>
    </source>
</reference>
<accession>A0A8J3TH39</accession>
<dbReference type="AlphaFoldDB" id="A0A8J3TH39"/>
<evidence type="ECO:0000313" key="3">
    <source>
        <dbReference type="Proteomes" id="UP000599074"/>
    </source>
</evidence>
<evidence type="ECO:0000313" key="2">
    <source>
        <dbReference type="EMBL" id="GII25486.1"/>
    </source>
</evidence>
<comment type="caution">
    <text evidence="2">The sequence shown here is derived from an EMBL/GenBank/DDBJ whole genome shotgun (WGS) entry which is preliminary data.</text>
</comment>
<dbReference type="EMBL" id="BOON01000052">
    <property type="protein sequence ID" value="GII25486.1"/>
    <property type="molecule type" value="Genomic_DNA"/>
</dbReference>
<gene>
    <name evidence="2" type="ORF">Pme01_50830</name>
</gene>
<name>A0A8J3TH39_9ACTN</name>
<protein>
    <submittedName>
        <fullName evidence="2">Uncharacterized protein</fullName>
    </submittedName>
</protein>
<feature type="region of interest" description="Disordered" evidence="1">
    <location>
        <begin position="94"/>
        <end position="119"/>
    </location>
</feature>
<organism evidence="2 3">
    <name type="scientific">Planosporangium mesophilum</name>
    <dbReference type="NCBI Taxonomy" id="689768"/>
    <lineage>
        <taxon>Bacteria</taxon>
        <taxon>Bacillati</taxon>
        <taxon>Actinomycetota</taxon>
        <taxon>Actinomycetes</taxon>
        <taxon>Micromonosporales</taxon>
        <taxon>Micromonosporaceae</taxon>
        <taxon>Planosporangium</taxon>
    </lineage>
</organism>
<evidence type="ECO:0000256" key="1">
    <source>
        <dbReference type="SAM" id="MobiDB-lite"/>
    </source>
</evidence>